<proteinExistence type="predicted"/>
<dbReference type="AlphaFoldDB" id="A0AAD9IUW5"/>
<gene>
    <name evidence="2" type="ORF">LSH36_1105g00053</name>
</gene>
<name>A0AAD9IUW5_9ANNE</name>
<sequence length="91" mass="10080">MEGESDKNSSATATTTVTSNDSTSVITTTVNPIHQSCSPGSPHVDVDANPIELLHKRITYLETQLKIKKDRSEMQKKECSWCLPYNNGKIE</sequence>
<feature type="region of interest" description="Disordered" evidence="1">
    <location>
        <begin position="1"/>
        <end position="24"/>
    </location>
</feature>
<comment type="caution">
    <text evidence="2">The sequence shown here is derived from an EMBL/GenBank/DDBJ whole genome shotgun (WGS) entry which is preliminary data.</text>
</comment>
<evidence type="ECO:0000256" key="1">
    <source>
        <dbReference type="SAM" id="MobiDB-lite"/>
    </source>
</evidence>
<evidence type="ECO:0000313" key="3">
    <source>
        <dbReference type="Proteomes" id="UP001208570"/>
    </source>
</evidence>
<feature type="compositionally biased region" description="Low complexity" evidence="1">
    <location>
        <begin position="8"/>
        <end position="24"/>
    </location>
</feature>
<accession>A0AAD9IUW5</accession>
<dbReference type="Proteomes" id="UP001208570">
    <property type="component" value="Unassembled WGS sequence"/>
</dbReference>
<protein>
    <submittedName>
        <fullName evidence="2">Uncharacterized protein</fullName>
    </submittedName>
</protein>
<organism evidence="2 3">
    <name type="scientific">Paralvinella palmiformis</name>
    <dbReference type="NCBI Taxonomy" id="53620"/>
    <lineage>
        <taxon>Eukaryota</taxon>
        <taxon>Metazoa</taxon>
        <taxon>Spiralia</taxon>
        <taxon>Lophotrochozoa</taxon>
        <taxon>Annelida</taxon>
        <taxon>Polychaeta</taxon>
        <taxon>Sedentaria</taxon>
        <taxon>Canalipalpata</taxon>
        <taxon>Terebellida</taxon>
        <taxon>Terebelliformia</taxon>
        <taxon>Alvinellidae</taxon>
        <taxon>Paralvinella</taxon>
    </lineage>
</organism>
<evidence type="ECO:0000313" key="2">
    <source>
        <dbReference type="EMBL" id="KAK2141417.1"/>
    </source>
</evidence>
<keyword evidence="3" id="KW-1185">Reference proteome</keyword>
<dbReference type="EMBL" id="JAODUP010001105">
    <property type="protein sequence ID" value="KAK2141417.1"/>
    <property type="molecule type" value="Genomic_DNA"/>
</dbReference>
<reference evidence="2" key="1">
    <citation type="journal article" date="2023" name="Mol. Biol. Evol.">
        <title>Third-Generation Sequencing Reveals the Adaptive Role of the Epigenome in Three Deep-Sea Polychaetes.</title>
        <authorList>
            <person name="Perez M."/>
            <person name="Aroh O."/>
            <person name="Sun Y."/>
            <person name="Lan Y."/>
            <person name="Juniper S.K."/>
            <person name="Young C.R."/>
            <person name="Angers B."/>
            <person name="Qian P.Y."/>
        </authorList>
    </citation>
    <scope>NUCLEOTIDE SEQUENCE</scope>
    <source>
        <strain evidence="2">P08H-3</strain>
    </source>
</reference>